<keyword evidence="1" id="KW-1133">Transmembrane helix</keyword>
<feature type="transmembrane region" description="Helical" evidence="1">
    <location>
        <begin position="74"/>
        <end position="97"/>
    </location>
</feature>
<keyword evidence="1" id="KW-0472">Membrane</keyword>
<keyword evidence="1" id="KW-0812">Transmembrane</keyword>
<evidence type="ECO:0000313" key="2">
    <source>
        <dbReference type="EMBL" id="AXO90255.1"/>
    </source>
</evidence>
<gene>
    <name evidence="2" type="ORF">DZC75_20485</name>
</gene>
<organism evidence="2 3">
    <name type="scientific">Pseudomonas parafulva</name>
    <dbReference type="NCBI Taxonomy" id="157782"/>
    <lineage>
        <taxon>Bacteria</taxon>
        <taxon>Pseudomonadati</taxon>
        <taxon>Pseudomonadota</taxon>
        <taxon>Gammaproteobacteria</taxon>
        <taxon>Pseudomonadales</taxon>
        <taxon>Pseudomonadaceae</taxon>
        <taxon>Pseudomonas</taxon>
    </lineage>
</organism>
<protein>
    <submittedName>
        <fullName evidence="2">Uncharacterized protein</fullName>
    </submittedName>
</protein>
<reference evidence="2 3" key="1">
    <citation type="submission" date="2018-08" db="EMBL/GenBank/DDBJ databases">
        <authorList>
            <person name="Lee Y."/>
            <person name="Kakembo D."/>
        </authorList>
    </citation>
    <scope>NUCLEOTIDE SEQUENCE [LARGE SCALE GENOMIC DNA]</scope>
    <source>
        <strain evidence="2 3">JBCS1880</strain>
    </source>
</reference>
<dbReference type="AlphaFoldDB" id="A0AAI8PD68"/>
<dbReference type="Proteomes" id="UP000258127">
    <property type="component" value="Chromosome"/>
</dbReference>
<evidence type="ECO:0000256" key="1">
    <source>
        <dbReference type="SAM" id="Phobius"/>
    </source>
</evidence>
<name>A0AAI8PD68_9PSED</name>
<sequence>MTLRTAQKPKLELRLALLEQRLADLVAHHESVPGRVTRLEGEFEHMASQLTALNEGQRELTATVADIGGKVARLLAILTVLGITAQTVAPTLLRMIFP</sequence>
<keyword evidence="3" id="KW-1185">Reference proteome</keyword>
<proteinExistence type="predicted"/>
<dbReference type="EMBL" id="CP031641">
    <property type="protein sequence ID" value="AXO90255.1"/>
    <property type="molecule type" value="Genomic_DNA"/>
</dbReference>
<accession>A0AAI8PD68</accession>
<dbReference type="RefSeq" id="WP_116889553.1">
    <property type="nucleotide sequence ID" value="NZ_CP031641.1"/>
</dbReference>
<evidence type="ECO:0000313" key="3">
    <source>
        <dbReference type="Proteomes" id="UP000258127"/>
    </source>
</evidence>